<evidence type="ECO:0000256" key="2">
    <source>
        <dbReference type="HAMAP-Rule" id="MF_00630"/>
    </source>
</evidence>
<dbReference type="Proteomes" id="UP000567922">
    <property type="component" value="Unassembled WGS sequence"/>
</dbReference>
<dbReference type="RefSeq" id="WP_064439964.1">
    <property type="nucleotide sequence ID" value="NZ_BDDI01000006.1"/>
</dbReference>
<feature type="compositionally biased region" description="Polar residues" evidence="3">
    <location>
        <begin position="37"/>
        <end position="49"/>
    </location>
</feature>
<proteinExistence type="inferred from homology"/>
<dbReference type="OrthoDB" id="5516926at2"/>
<sequence>MSESESAQGNSAEAPLRGIDLVRKVLDDARSRAGTGASVTNRQASSHGQRGTKGRSLRRSWSGARPDDRDPQLLGQLAGSIAKRRGWTDKVAAGAVLGRWETVVGSDIACHAEPRSLEHGILTVQAESTAWATQLRYMQSQIIARIAAAVGHGVVTKLRILGPAAPSWRKGELHVRGRGPRDTYG</sequence>
<dbReference type="PANTHER" id="PTHR36456:SF1">
    <property type="entry name" value="UPF0232 PROTEIN SCO3875"/>
    <property type="match status" value="1"/>
</dbReference>
<organism evidence="4 5">
    <name type="scientific">Hoyosella altamirensis</name>
    <dbReference type="NCBI Taxonomy" id="616997"/>
    <lineage>
        <taxon>Bacteria</taxon>
        <taxon>Bacillati</taxon>
        <taxon>Actinomycetota</taxon>
        <taxon>Actinomycetes</taxon>
        <taxon>Mycobacteriales</taxon>
        <taxon>Hoyosellaceae</taxon>
        <taxon>Hoyosella</taxon>
    </lineage>
</organism>
<dbReference type="NCBIfam" id="NF002871">
    <property type="entry name" value="PRK03195.1"/>
    <property type="match status" value="1"/>
</dbReference>
<protein>
    <recommendedName>
        <fullName evidence="2">UPF0232 protein FHU29_002539</fullName>
    </recommendedName>
</protein>
<reference evidence="4 5" key="1">
    <citation type="submission" date="2020-08" db="EMBL/GenBank/DDBJ databases">
        <title>Sequencing the genomes of 1000 actinobacteria strains.</title>
        <authorList>
            <person name="Klenk H.-P."/>
        </authorList>
    </citation>
    <scope>NUCLEOTIDE SEQUENCE [LARGE SCALE GENOMIC DNA]</scope>
    <source>
        <strain evidence="4 5">DSM 45258</strain>
    </source>
</reference>
<name>A0A839RNL9_9ACTN</name>
<dbReference type="InterPro" id="IPR023007">
    <property type="entry name" value="UPF0232_actinobac"/>
</dbReference>
<accession>A0A839RNL9</accession>
<dbReference type="HAMAP" id="MF_00630">
    <property type="entry name" value="UPF0232"/>
    <property type="match status" value="1"/>
</dbReference>
<gene>
    <name evidence="4" type="ORF">FHU29_002539</name>
</gene>
<dbReference type="PANTHER" id="PTHR36456">
    <property type="entry name" value="UPF0232 PROTEIN SCO3875"/>
    <property type="match status" value="1"/>
</dbReference>
<evidence type="ECO:0000313" key="4">
    <source>
        <dbReference type="EMBL" id="MBB3038090.1"/>
    </source>
</evidence>
<comment type="caution">
    <text evidence="4">The sequence shown here is derived from an EMBL/GenBank/DDBJ whole genome shotgun (WGS) entry which is preliminary data.</text>
</comment>
<evidence type="ECO:0000256" key="3">
    <source>
        <dbReference type="SAM" id="MobiDB-lite"/>
    </source>
</evidence>
<dbReference type="EMBL" id="JACHWS010000002">
    <property type="protein sequence ID" value="MBB3038090.1"/>
    <property type="molecule type" value="Genomic_DNA"/>
</dbReference>
<evidence type="ECO:0000256" key="1">
    <source>
        <dbReference type="ARBA" id="ARBA00006200"/>
    </source>
</evidence>
<dbReference type="InterPro" id="IPR007922">
    <property type="entry name" value="DciA-like"/>
</dbReference>
<keyword evidence="5" id="KW-1185">Reference proteome</keyword>
<dbReference type="Pfam" id="PF05258">
    <property type="entry name" value="DciA"/>
    <property type="match status" value="1"/>
</dbReference>
<comment type="similarity">
    <text evidence="1 2">Belongs to the UPF0232 family.</text>
</comment>
<evidence type="ECO:0000313" key="5">
    <source>
        <dbReference type="Proteomes" id="UP000567922"/>
    </source>
</evidence>
<dbReference type="AlphaFoldDB" id="A0A839RNL9"/>
<feature type="region of interest" description="Disordered" evidence="3">
    <location>
        <begin position="30"/>
        <end position="73"/>
    </location>
</feature>